<comment type="caution">
    <text evidence="2">The sequence shown here is derived from an EMBL/GenBank/DDBJ whole genome shotgun (WGS) entry which is preliminary data.</text>
</comment>
<evidence type="ECO:0008006" key="4">
    <source>
        <dbReference type="Google" id="ProtNLM"/>
    </source>
</evidence>
<feature type="signal peptide" evidence="1">
    <location>
        <begin position="1"/>
        <end position="27"/>
    </location>
</feature>
<keyword evidence="1" id="KW-0732">Signal</keyword>
<proteinExistence type="predicted"/>
<dbReference type="EMBL" id="VIVK01000001">
    <property type="protein sequence ID" value="TWD79792.1"/>
    <property type="molecule type" value="Genomic_DNA"/>
</dbReference>
<dbReference type="OrthoDB" id="3830608at2"/>
<accession>A0A561BLV5</accession>
<protein>
    <recommendedName>
        <fullName evidence="4">Secreted protein</fullName>
    </recommendedName>
</protein>
<dbReference type="RefSeq" id="WP_145803215.1">
    <property type="nucleotide sequence ID" value="NZ_VIVK01000001.1"/>
</dbReference>
<keyword evidence="3" id="KW-1185">Reference proteome</keyword>
<evidence type="ECO:0000313" key="2">
    <source>
        <dbReference type="EMBL" id="TWD79792.1"/>
    </source>
</evidence>
<dbReference type="AlphaFoldDB" id="A0A561BLV5"/>
<evidence type="ECO:0000256" key="1">
    <source>
        <dbReference type="SAM" id="SignalP"/>
    </source>
</evidence>
<evidence type="ECO:0000313" key="3">
    <source>
        <dbReference type="Proteomes" id="UP000318380"/>
    </source>
</evidence>
<sequence length="162" mass="17224">MSRLTRTLGALAGAAVLVAGTATLASAAPTGSVGDGSPTAPVAAVPVAKASSSMTTLASPPAACRPYVESAYAQSCYEYDGDDQWIRDLNANGWQAVVHVQTNYGKNRYCGALPAAQGWGECTYDHREDGCVRFRFYELKDGVTRNWTVFSPYFHASTGTRC</sequence>
<dbReference type="Proteomes" id="UP000318380">
    <property type="component" value="Unassembled WGS sequence"/>
</dbReference>
<organism evidence="2 3">
    <name type="scientific">Kribbella amoyensis</name>
    <dbReference type="NCBI Taxonomy" id="996641"/>
    <lineage>
        <taxon>Bacteria</taxon>
        <taxon>Bacillati</taxon>
        <taxon>Actinomycetota</taxon>
        <taxon>Actinomycetes</taxon>
        <taxon>Propionibacteriales</taxon>
        <taxon>Kribbellaceae</taxon>
        <taxon>Kribbella</taxon>
    </lineage>
</organism>
<feature type="chain" id="PRO_5022242292" description="Secreted protein" evidence="1">
    <location>
        <begin position="28"/>
        <end position="162"/>
    </location>
</feature>
<gene>
    <name evidence="2" type="ORF">FB561_0858</name>
</gene>
<name>A0A561BLV5_9ACTN</name>
<reference evidence="2 3" key="1">
    <citation type="submission" date="2019-06" db="EMBL/GenBank/DDBJ databases">
        <title>Sequencing the genomes of 1000 actinobacteria strains.</title>
        <authorList>
            <person name="Klenk H.-P."/>
        </authorList>
    </citation>
    <scope>NUCLEOTIDE SEQUENCE [LARGE SCALE GENOMIC DNA]</scope>
    <source>
        <strain evidence="2 3">DSM 24683</strain>
    </source>
</reference>